<feature type="transmembrane region" description="Helical" evidence="11">
    <location>
        <begin position="84"/>
        <end position="106"/>
    </location>
</feature>
<evidence type="ECO:0000256" key="11">
    <source>
        <dbReference type="SAM" id="Phobius"/>
    </source>
</evidence>
<evidence type="ECO:0000256" key="3">
    <source>
        <dbReference type="ARBA" id="ARBA00022692"/>
    </source>
</evidence>
<comment type="subcellular location">
    <subcellularLocation>
        <location evidence="1">Membrane</location>
        <topology evidence="1">Multi-pass membrane protein</topology>
    </subcellularLocation>
</comment>
<evidence type="ECO:0000256" key="9">
    <source>
        <dbReference type="ARBA" id="ARBA00023136"/>
    </source>
</evidence>
<dbReference type="KEGG" id="vg:80540351"/>
<dbReference type="InterPro" id="IPR011016">
    <property type="entry name" value="Znf_RING-CH"/>
</dbReference>
<evidence type="ECO:0000256" key="6">
    <source>
        <dbReference type="ARBA" id="ARBA00022786"/>
    </source>
</evidence>
<keyword evidence="6" id="KW-0833">Ubl conjugation pathway</keyword>
<keyword evidence="14" id="KW-1185">Reference proteome</keyword>
<keyword evidence="4" id="KW-0479">Metal-binding</keyword>
<evidence type="ECO:0000259" key="12">
    <source>
        <dbReference type="PROSITE" id="PS51292"/>
    </source>
</evidence>
<evidence type="ECO:0000256" key="1">
    <source>
        <dbReference type="ARBA" id="ARBA00004141"/>
    </source>
</evidence>
<dbReference type="PANTHER" id="PTHR46065">
    <property type="entry name" value="E3 UBIQUITIN-PROTEIN LIGASE MARCH 2/3 FAMILY MEMBER"/>
    <property type="match status" value="1"/>
</dbReference>
<feature type="transmembrane region" description="Helical" evidence="11">
    <location>
        <begin position="122"/>
        <end position="144"/>
    </location>
</feature>
<dbReference type="GeneID" id="80540351"/>
<dbReference type="PROSITE" id="PS51292">
    <property type="entry name" value="ZF_RING_CH"/>
    <property type="match status" value="1"/>
</dbReference>
<dbReference type="PANTHER" id="PTHR46065:SF3">
    <property type="entry name" value="FI20425P1"/>
    <property type="match status" value="1"/>
</dbReference>
<dbReference type="GO" id="GO:0008270">
    <property type="term" value="F:zinc ion binding"/>
    <property type="evidence" value="ECO:0007669"/>
    <property type="project" value="UniProtKB-KW"/>
</dbReference>
<dbReference type="Proteomes" id="UP001147731">
    <property type="component" value="Segment"/>
</dbReference>
<dbReference type="InterPro" id="IPR013083">
    <property type="entry name" value="Znf_RING/FYVE/PHD"/>
</dbReference>
<evidence type="ECO:0000313" key="13">
    <source>
        <dbReference type="EMBL" id="QDQ69219.1"/>
    </source>
</evidence>
<dbReference type="SUPFAM" id="SSF57850">
    <property type="entry name" value="RING/U-box"/>
    <property type="match status" value="1"/>
</dbReference>
<reference evidence="13" key="1">
    <citation type="journal article" date="2019" name="Emerg. Infect. Dis.">
        <title>Novel Virus Related to Kaposi's Sarcoma-Associated Herpesvirus from Colobus Monkey.</title>
        <authorList>
            <person name="Dhingra A."/>
            <person name="Ganzenmueller T."/>
            <person name="Hage E."/>
            <person name="Suarez N.M."/>
            <person name="Matz-Rensing K."/>
            <person name="Widmer D."/>
            <person name="Pohlmann S."/>
            <person name="Davison A.J."/>
            <person name="Schulz T.F."/>
            <person name="Kaul A."/>
        </authorList>
    </citation>
    <scope>NUCLEOTIDE SEQUENCE</scope>
    <source>
        <strain evidence="13">Hannover</strain>
    </source>
</reference>
<feature type="domain" description="RING-CH-type" evidence="12">
    <location>
        <begin position="1"/>
        <end position="60"/>
    </location>
</feature>
<protein>
    <submittedName>
        <fullName evidence="13">E3 ubiquitin ligase MIR1</fullName>
    </submittedName>
</protein>
<dbReference type="Pfam" id="PF12906">
    <property type="entry name" value="RINGv"/>
    <property type="match status" value="1"/>
</dbReference>
<gene>
    <name evidence="13" type="primary">K3</name>
</gene>
<sequence>MASNDLPICWICREEIGDDGITACACDGEMGHVHPQCLNQWLTVSRNTACQLCRVVYNTRVTINPLRNLVFCPEEMDLHEVCQLIFISVGLPVVLVCMMLTFGYLFSTIQSSNANQITQESLLSYCLFFVGFQLVCTFLLGGIIQVTRPAGRLCMAANTRVTALPYRCGPMRRWQGQDAVTVDDELEDLAGDPGPGAQDPEQDSSTDISPEEDEGGSEGCNRTPDGAEPE</sequence>
<dbReference type="EMBL" id="MH932584">
    <property type="protein sequence ID" value="QDQ69219.1"/>
    <property type="molecule type" value="Genomic_DNA"/>
</dbReference>
<evidence type="ECO:0000256" key="7">
    <source>
        <dbReference type="ARBA" id="ARBA00022833"/>
    </source>
</evidence>
<name>A0A5B8G6I1_9GAMA</name>
<evidence type="ECO:0000313" key="14">
    <source>
        <dbReference type="Proteomes" id="UP001147731"/>
    </source>
</evidence>
<keyword evidence="8 11" id="KW-1133">Transmembrane helix</keyword>
<evidence type="ECO:0000256" key="5">
    <source>
        <dbReference type="ARBA" id="ARBA00022771"/>
    </source>
</evidence>
<dbReference type="Gene3D" id="3.30.40.10">
    <property type="entry name" value="Zinc/RING finger domain, C3HC4 (zinc finger)"/>
    <property type="match status" value="1"/>
</dbReference>
<accession>A0A5B8G6I1</accession>
<keyword evidence="9 11" id="KW-0472">Membrane</keyword>
<feature type="region of interest" description="Disordered" evidence="10">
    <location>
        <begin position="182"/>
        <end position="230"/>
    </location>
</feature>
<dbReference type="GO" id="GO:0004842">
    <property type="term" value="F:ubiquitin-protein transferase activity"/>
    <property type="evidence" value="ECO:0007669"/>
    <property type="project" value="TreeGrafter"/>
</dbReference>
<keyword evidence="2" id="KW-0808">Transferase</keyword>
<dbReference type="GO" id="GO:0016567">
    <property type="term" value="P:protein ubiquitination"/>
    <property type="evidence" value="ECO:0007669"/>
    <property type="project" value="TreeGrafter"/>
</dbReference>
<dbReference type="SMART" id="SM00744">
    <property type="entry name" value="RINGv"/>
    <property type="match status" value="1"/>
</dbReference>
<feature type="compositionally biased region" description="Acidic residues" evidence="10">
    <location>
        <begin position="200"/>
        <end position="216"/>
    </location>
</feature>
<evidence type="ECO:0000256" key="2">
    <source>
        <dbReference type="ARBA" id="ARBA00022679"/>
    </source>
</evidence>
<proteinExistence type="predicted"/>
<keyword evidence="3 11" id="KW-0812">Transmembrane</keyword>
<dbReference type="GO" id="GO:0016020">
    <property type="term" value="C:membrane"/>
    <property type="evidence" value="ECO:0007669"/>
    <property type="project" value="UniProtKB-SubCell"/>
</dbReference>
<dbReference type="CDD" id="cd16495">
    <property type="entry name" value="RING_CH-C4HC3_MARCH"/>
    <property type="match status" value="1"/>
</dbReference>
<keyword evidence="7" id="KW-0862">Zinc</keyword>
<organism evidence="13 14">
    <name type="scientific">Colobine gammaherpesvirus 1</name>
    <dbReference type="NCBI Taxonomy" id="2597325"/>
    <lineage>
        <taxon>Viruses</taxon>
        <taxon>Duplodnaviria</taxon>
        <taxon>Heunggongvirae</taxon>
        <taxon>Peploviricota</taxon>
        <taxon>Herviviricetes</taxon>
        <taxon>Herpesvirales</taxon>
        <taxon>Orthoherpesviridae</taxon>
        <taxon>Gammaherpesvirinae</taxon>
        <taxon>Rhadinovirus</taxon>
        <taxon>Rhadinovirus colobinegamma1</taxon>
    </lineage>
</organism>
<evidence type="ECO:0000256" key="10">
    <source>
        <dbReference type="SAM" id="MobiDB-lite"/>
    </source>
</evidence>
<keyword evidence="5" id="KW-0863">Zinc-finger</keyword>
<evidence type="ECO:0000256" key="4">
    <source>
        <dbReference type="ARBA" id="ARBA00022723"/>
    </source>
</evidence>
<evidence type="ECO:0000256" key="8">
    <source>
        <dbReference type="ARBA" id="ARBA00022989"/>
    </source>
</evidence>
<dbReference type="RefSeq" id="YP_010801639.1">
    <property type="nucleotide sequence ID" value="NC_076967.1"/>
</dbReference>